<dbReference type="GeneID" id="5493623"/>
<dbReference type="KEGG" id="ssl:SS1G_02110"/>
<gene>
    <name evidence="1" type="ORF">SS1G_02110</name>
</gene>
<dbReference type="RefSeq" id="XP_001597914.1">
    <property type="nucleotide sequence ID" value="XM_001597864.1"/>
</dbReference>
<evidence type="ECO:0000313" key="1">
    <source>
        <dbReference type="EMBL" id="EDN97182.1"/>
    </source>
</evidence>
<proteinExistence type="predicted"/>
<dbReference type="EMBL" id="CH476622">
    <property type="protein sequence ID" value="EDN97182.1"/>
    <property type="molecule type" value="Genomic_DNA"/>
</dbReference>
<dbReference type="Proteomes" id="UP000001312">
    <property type="component" value="Unassembled WGS sequence"/>
</dbReference>
<dbReference type="InParanoid" id="A7E9Y0"/>
<dbReference type="HOGENOM" id="CLU_2185524_0_0_1"/>
<dbReference type="AlphaFoldDB" id="A7E9Y0"/>
<evidence type="ECO:0000313" key="2">
    <source>
        <dbReference type="Proteomes" id="UP000001312"/>
    </source>
</evidence>
<protein>
    <submittedName>
        <fullName evidence="1">Uncharacterized protein</fullName>
    </submittedName>
</protein>
<keyword evidence="2" id="KW-1185">Reference proteome</keyword>
<sequence>MPPKRTPVSKIQKTAASLSSQLLDLYKYLQYQLMRDKLEVYLYTEIIQEFEVVKEKEARNQLLLQQGASLNYMIPSIERESTNPESFVLLLDKNISFYPYFVNRFYKTQ</sequence>
<organism evidence="1 2">
    <name type="scientific">Sclerotinia sclerotiorum (strain ATCC 18683 / 1980 / Ss-1)</name>
    <name type="common">White mold</name>
    <name type="synonym">Whetzelinia sclerotiorum</name>
    <dbReference type="NCBI Taxonomy" id="665079"/>
    <lineage>
        <taxon>Eukaryota</taxon>
        <taxon>Fungi</taxon>
        <taxon>Dikarya</taxon>
        <taxon>Ascomycota</taxon>
        <taxon>Pezizomycotina</taxon>
        <taxon>Leotiomycetes</taxon>
        <taxon>Helotiales</taxon>
        <taxon>Sclerotiniaceae</taxon>
        <taxon>Sclerotinia</taxon>
    </lineage>
</organism>
<accession>A7E9Y0</accession>
<name>A7E9Y0_SCLS1</name>
<reference evidence="2" key="1">
    <citation type="journal article" date="2011" name="PLoS Genet.">
        <title>Genomic analysis of the necrotrophic fungal pathogens Sclerotinia sclerotiorum and Botrytis cinerea.</title>
        <authorList>
            <person name="Amselem J."/>
            <person name="Cuomo C.A."/>
            <person name="van Kan J.A."/>
            <person name="Viaud M."/>
            <person name="Benito E.P."/>
            <person name="Couloux A."/>
            <person name="Coutinho P.M."/>
            <person name="de Vries R.P."/>
            <person name="Dyer P.S."/>
            <person name="Fillinger S."/>
            <person name="Fournier E."/>
            <person name="Gout L."/>
            <person name="Hahn M."/>
            <person name="Kohn L."/>
            <person name="Lapalu N."/>
            <person name="Plummer K.M."/>
            <person name="Pradier J.M."/>
            <person name="Quevillon E."/>
            <person name="Sharon A."/>
            <person name="Simon A."/>
            <person name="ten Have A."/>
            <person name="Tudzynski B."/>
            <person name="Tudzynski P."/>
            <person name="Wincker P."/>
            <person name="Andrew M."/>
            <person name="Anthouard V."/>
            <person name="Beever R.E."/>
            <person name="Beffa R."/>
            <person name="Benoit I."/>
            <person name="Bouzid O."/>
            <person name="Brault B."/>
            <person name="Chen Z."/>
            <person name="Choquer M."/>
            <person name="Collemare J."/>
            <person name="Cotton P."/>
            <person name="Danchin E.G."/>
            <person name="Da Silva C."/>
            <person name="Gautier A."/>
            <person name="Giraud C."/>
            <person name="Giraud T."/>
            <person name="Gonzalez C."/>
            <person name="Grossetete S."/>
            <person name="Guldener U."/>
            <person name="Henrissat B."/>
            <person name="Howlett B.J."/>
            <person name="Kodira C."/>
            <person name="Kretschmer M."/>
            <person name="Lappartient A."/>
            <person name="Leroch M."/>
            <person name="Levis C."/>
            <person name="Mauceli E."/>
            <person name="Neuveglise C."/>
            <person name="Oeser B."/>
            <person name="Pearson M."/>
            <person name="Poulain J."/>
            <person name="Poussereau N."/>
            <person name="Quesneville H."/>
            <person name="Rascle C."/>
            <person name="Schumacher J."/>
            <person name="Segurens B."/>
            <person name="Sexton A."/>
            <person name="Silva E."/>
            <person name="Sirven C."/>
            <person name="Soanes D.M."/>
            <person name="Talbot N.J."/>
            <person name="Templeton M."/>
            <person name="Yandava C."/>
            <person name="Yarden O."/>
            <person name="Zeng Q."/>
            <person name="Rollins J.A."/>
            <person name="Lebrun M.H."/>
            <person name="Dickman M."/>
        </authorList>
    </citation>
    <scope>NUCLEOTIDE SEQUENCE [LARGE SCALE GENOMIC DNA]</scope>
    <source>
        <strain evidence="2">ATCC 18683 / 1980 / Ss-1</strain>
    </source>
</reference>